<dbReference type="Pfam" id="PF08592">
    <property type="entry name" value="Anthrone_oxy"/>
    <property type="match status" value="1"/>
</dbReference>
<feature type="region of interest" description="Disordered" evidence="1">
    <location>
        <begin position="1"/>
        <end position="21"/>
    </location>
</feature>
<feature type="transmembrane region" description="Helical" evidence="2">
    <location>
        <begin position="34"/>
        <end position="54"/>
    </location>
</feature>
<dbReference type="InterPro" id="IPR013901">
    <property type="entry name" value="Anthrone_oxy"/>
</dbReference>
<dbReference type="Proteomes" id="UP000572635">
    <property type="component" value="Unassembled WGS sequence"/>
</dbReference>
<name>A0A7W8VH11_9ACTN</name>
<feature type="transmembrane region" description="Helical" evidence="2">
    <location>
        <begin position="167"/>
        <end position="186"/>
    </location>
</feature>
<comment type="caution">
    <text evidence="3">The sequence shown here is derived from an EMBL/GenBank/DDBJ whole genome shotgun (WGS) entry which is preliminary data.</text>
</comment>
<proteinExistence type="predicted"/>
<feature type="transmembrane region" description="Helical" evidence="2">
    <location>
        <begin position="84"/>
        <end position="102"/>
    </location>
</feature>
<sequence>MNDGKPEDRIERVRRRTPAARTGPRAAAALRAPLLAAAAVATGLIAGMFFAYTFSVMPGLARVDDRTFVAAMQDINDATLESTSFMLTFGIAPLLIGAAAVVHHRLGSRAATRWILAALALYAVAFGTTMGVHLPLVEALDAAGEPGPDGLAPARADFEGPWNTAHTIRTVTGALALACLALAGTARERPRPWTPPSAGPG</sequence>
<keyword evidence="4" id="KW-1185">Reference proteome</keyword>
<organism evidence="3 4">
    <name type="scientific">Nocardiopsis composta</name>
    <dbReference type="NCBI Taxonomy" id="157465"/>
    <lineage>
        <taxon>Bacteria</taxon>
        <taxon>Bacillati</taxon>
        <taxon>Actinomycetota</taxon>
        <taxon>Actinomycetes</taxon>
        <taxon>Streptosporangiales</taxon>
        <taxon>Nocardiopsidaceae</taxon>
        <taxon>Nocardiopsis</taxon>
    </lineage>
</organism>
<protein>
    <submittedName>
        <fullName evidence="3">Putative membrane protein</fullName>
    </submittedName>
</protein>
<keyword evidence="2" id="KW-0812">Transmembrane</keyword>
<keyword evidence="2" id="KW-1133">Transmembrane helix</keyword>
<evidence type="ECO:0000313" key="3">
    <source>
        <dbReference type="EMBL" id="MBB5436122.1"/>
    </source>
</evidence>
<evidence type="ECO:0000256" key="2">
    <source>
        <dbReference type="SAM" id="Phobius"/>
    </source>
</evidence>
<gene>
    <name evidence="3" type="ORF">HDA36_006270</name>
</gene>
<accession>A0A7W8VH11</accession>
<evidence type="ECO:0000313" key="4">
    <source>
        <dbReference type="Proteomes" id="UP000572635"/>
    </source>
</evidence>
<dbReference type="RefSeq" id="WP_184399422.1">
    <property type="nucleotide sequence ID" value="NZ_JACHDB010000002.1"/>
</dbReference>
<dbReference type="EMBL" id="JACHDB010000002">
    <property type="protein sequence ID" value="MBB5436122.1"/>
    <property type="molecule type" value="Genomic_DNA"/>
</dbReference>
<dbReference type="AlphaFoldDB" id="A0A7W8VH11"/>
<evidence type="ECO:0000256" key="1">
    <source>
        <dbReference type="SAM" id="MobiDB-lite"/>
    </source>
</evidence>
<feature type="transmembrane region" description="Helical" evidence="2">
    <location>
        <begin position="114"/>
        <end position="136"/>
    </location>
</feature>
<reference evidence="3 4" key="1">
    <citation type="submission" date="2020-08" db="EMBL/GenBank/DDBJ databases">
        <title>Sequencing the genomes of 1000 actinobacteria strains.</title>
        <authorList>
            <person name="Klenk H.-P."/>
        </authorList>
    </citation>
    <scope>NUCLEOTIDE SEQUENCE [LARGE SCALE GENOMIC DNA]</scope>
    <source>
        <strain evidence="3 4">DSM 44551</strain>
    </source>
</reference>
<feature type="compositionally biased region" description="Basic and acidic residues" evidence="1">
    <location>
        <begin position="1"/>
        <end position="11"/>
    </location>
</feature>
<keyword evidence="2" id="KW-0472">Membrane</keyword>